<reference evidence="3" key="1">
    <citation type="submission" date="2022-11" db="UniProtKB">
        <authorList>
            <consortium name="WormBaseParasite"/>
        </authorList>
    </citation>
    <scope>IDENTIFICATION</scope>
</reference>
<organism evidence="2 3">
    <name type="scientific">Plectus sambesii</name>
    <dbReference type="NCBI Taxonomy" id="2011161"/>
    <lineage>
        <taxon>Eukaryota</taxon>
        <taxon>Metazoa</taxon>
        <taxon>Ecdysozoa</taxon>
        <taxon>Nematoda</taxon>
        <taxon>Chromadorea</taxon>
        <taxon>Plectida</taxon>
        <taxon>Plectina</taxon>
        <taxon>Plectoidea</taxon>
        <taxon>Plectidae</taxon>
        <taxon>Plectus</taxon>
    </lineage>
</organism>
<feature type="region of interest" description="Disordered" evidence="1">
    <location>
        <begin position="33"/>
        <end position="71"/>
    </location>
</feature>
<evidence type="ECO:0000313" key="3">
    <source>
        <dbReference type="WBParaSite" id="PSAMB.scaffold6145size10076.g27987.t1"/>
    </source>
</evidence>
<feature type="compositionally biased region" description="Acidic residues" evidence="1">
    <location>
        <begin position="35"/>
        <end position="50"/>
    </location>
</feature>
<evidence type="ECO:0000313" key="2">
    <source>
        <dbReference type="Proteomes" id="UP000887566"/>
    </source>
</evidence>
<dbReference type="Proteomes" id="UP000887566">
    <property type="component" value="Unplaced"/>
</dbReference>
<name>A0A914X2C7_9BILA</name>
<dbReference type="AlphaFoldDB" id="A0A914X2C7"/>
<keyword evidence="2" id="KW-1185">Reference proteome</keyword>
<protein>
    <submittedName>
        <fullName evidence="3">Uncharacterized protein</fullName>
    </submittedName>
</protein>
<accession>A0A914X2C7</accession>
<sequence>MRYYAGDDTKTTASTGLYILTSLTFIRLHTLNYTDNDDSTDDDTSNDGNDEGINGENDSGVDYKTTASISATQRRRQHDHCECQFLHLHVAGVHLTTCARVNG</sequence>
<feature type="compositionally biased region" description="Low complexity" evidence="1">
    <location>
        <begin position="51"/>
        <end position="60"/>
    </location>
</feature>
<evidence type="ECO:0000256" key="1">
    <source>
        <dbReference type="SAM" id="MobiDB-lite"/>
    </source>
</evidence>
<dbReference type="WBParaSite" id="PSAMB.scaffold6145size10076.g27987.t1">
    <property type="protein sequence ID" value="PSAMB.scaffold6145size10076.g27987.t1"/>
    <property type="gene ID" value="PSAMB.scaffold6145size10076.g27987"/>
</dbReference>
<proteinExistence type="predicted"/>